<dbReference type="AlphaFoldDB" id="A0A4Q9DYS1"/>
<dbReference type="GO" id="GO:0008757">
    <property type="term" value="F:S-adenosylmethionine-dependent methyltransferase activity"/>
    <property type="evidence" value="ECO:0007669"/>
    <property type="project" value="InterPro"/>
</dbReference>
<reference evidence="2 3" key="1">
    <citation type="submission" date="2019-02" db="EMBL/GenBank/DDBJ databases">
        <title>Paenibacillus sp. nov., isolated from surface-sterilized tissue of Thalictrum simplex L.</title>
        <authorList>
            <person name="Tuo L."/>
        </authorList>
    </citation>
    <scope>NUCLEOTIDE SEQUENCE [LARGE SCALE GENOMIC DNA]</scope>
    <source>
        <strain evidence="2 3">N2SHLJ1</strain>
    </source>
</reference>
<dbReference type="GO" id="GO:0032259">
    <property type="term" value="P:methylation"/>
    <property type="evidence" value="ECO:0007669"/>
    <property type="project" value="UniProtKB-KW"/>
</dbReference>
<feature type="domain" description="Methyltransferase type 11" evidence="1">
    <location>
        <begin position="39"/>
        <end position="132"/>
    </location>
</feature>
<organism evidence="2 3">
    <name type="scientific">Paenibacillus thalictri</name>
    <dbReference type="NCBI Taxonomy" id="2527873"/>
    <lineage>
        <taxon>Bacteria</taxon>
        <taxon>Bacillati</taxon>
        <taxon>Bacillota</taxon>
        <taxon>Bacilli</taxon>
        <taxon>Bacillales</taxon>
        <taxon>Paenibacillaceae</taxon>
        <taxon>Paenibacillus</taxon>
    </lineage>
</organism>
<evidence type="ECO:0000313" key="3">
    <source>
        <dbReference type="Proteomes" id="UP000293142"/>
    </source>
</evidence>
<dbReference type="Pfam" id="PF08241">
    <property type="entry name" value="Methyltransf_11"/>
    <property type="match status" value="1"/>
</dbReference>
<dbReference type="CDD" id="cd02440">
    <property type="entry name" value="AdoMet_MTases"/>
    <property type="match status" value="1"/>
</dbReference>
<evidence type="ECO:0000313" key="2">
    <source>
        <dbReference type="EMBL" id="TBL81556.1"/>
    </source>
</evidence>
<dbReference type="EMBL" id="SIRE01000002">
    <property type="protein sequence ID" value="TBL81556.1"/>
    <property type="molecule type" value="Genomic_DNA"/>
</dbReference>
<keyword evidence="2" id="KW-0808">Transferase</keyword>
<dbReference type="InterPro" id="IPR029063">
    <property type="entry name" value="SAM-dependent_MTases_sf"/>
</dbReference>
<keyword evidence="3" id="KW-1185">Reference proteome</keyword>
<name>A0A4Q9DYS1_9BACL</name>
<comment type="caution">
    <text evidence="2">The sequence shown here is derived from an EMBL/GenBank/DDBJ whole genome shotgun (WGS) entry which is preliminary data.</text>
</comment>
<gene>
    <name evidence="2" type="ORF">EYB31_00645</name>
</gene>
<dbReference type="SUPFAM" id="SSF53335">
    <property type="entry name" value="S-adenosyl-L-methionine-dependent methyltransferases"/>
    <property type="match status" value="1"/>
</dbReference>
<sequence>MEYLDMLSALGIGSAHPGGFAATLSQLEQFPIPAGARVLEVGCGTGRTTCYLAKMGCRMVGLDIRQDMLKKAALRANAEGLDVQFVHGDAAALPFENETFDVVFAESVTNFVNAEKALSEYYRVLAPGGVLYDREVMITRPLDEESLTAVYRFFGMESAYSEAEWLRLLGSTGFKSSEVSGLIRFAENMTDEIPDHFQFPDAGTITDFRIWQTVLKHDDLIVEHRENLGSGILIARK</sequence>
<dbReference type="InterPro" id="IPR013216">
    <property type="entry name" value="Methyltransf_11"/>
</dbReference>
<accession>A0A4Q9DYS1</accession>
<protein>
    <submittedName>
        <fullName evidence="2">Class I SAM-dependent methyltransferase</fullName>
    </submittedName>
</protein>
<evidence type="ECO:0000259" key="1">
    <source>
        <dbReference type="Pfam" id="PF08241"/>
    </source>
</evidence>
<dbReference type="PANTHER" id="PTHR43591">
    <property type="entry name" value="METHYLTRANSFERASE"/>
    <property type="match status" value="1"/>
</dbReference>
<proteinExistence type="predicted"/>
<dbReference type="Proteomes" id="UP000293142">
    <property type="component" value="Unassembled WGS sequence"/>
</dbReference>
<dbReference type="Gene3D" id="3.40.50.150">
    <property type="entry name" value="Vaccinia Virus protein VP39"/>
    <property type="match status" value="1"/>
</dbReference>
<keyword evidence="2" id="KW-0489">Methyltransferase</keyword>
<dbReference type="OrthoDB" id="43862at2"/>
<dbReference type="RefSeq" id="WP_131011341.1">
    <property type="nucleotide sequence ID" value="NZ_SIRE01000002.1"/>
</dbReference>